<gene>
    <name evidence="1" type="ORF">Atai01_58580</name>
</gene>
<evidence type="ECO:0000313" key="1">
    <source>
        <dbReference type="EMBL" id="GLY69239.1"/>
    </source>
</evidence>
<name>A0A9W6R516_9PSEU</name>
<reference evidence="1" key="1">
    <citation type="submission" date="2023-03" db="EMBL/GenBank/DDBJ databases">
        <title>Amycolatopsis taiwanensis NBRC 103393.</title>
        <authorList>
            <person name="Ichikawa N."/>
            <person name="Sato H."/>
            <person name="Tonouchi N."/>
        </authorList>
    </citation>
    <scope>NUCLEOTIDE SEQUENCE</scope>
    <source>
        <strain evidence="1">NBRC 103393</strain>
    </source>
</reference>
<protein>
    <recommendedName>
        <fullName evidence="3">Polysaccharide pyruvyl transferase domain-containing protein</fullName>
    </recommendedName>
</protein>
<keyword evidence="2" id="KW-1185">Reference proteome</keyword>
<organism evidence="1 2">
    <name type="scientific">Amycolatopsis taiwanensis</name>
    <dbReference type="NCBI Taxonomy" id="342230"/>
    <lineage>
        <taxon>Bacteria</taxon>
        <taxon>Bacillati</taxon>
        <taxon>Actinomycetota</taxon>
        <taxon>Actinomycetes</taxon>
        <taxon>Pseudonocardiales</taxon>
        <taxon>Pseudonocardiaceae</taxon>
        <taxon>Amycolatopsis</taxon>
    </lineage>
</organism>
<evidence type="ECO:0008006" key="3">
    <source>
        <dbReference type="Google" id="ProtNLM"/>
    </source>
</evidence>
<proteinExistence type="predicted"/>
<accession>A0A9W6R516</accession>
<dbReference type="Proteomes" id="UP001165136">
    <property type="component" value="Unassembled WGS sequence"/>
</dbReference>
<dbReference type="EMBL" id="BSTI01000015">
    <property type="protein sequence ID" value="GLY69239.1"/>
    <property type="molecule type" value="Genomic_DNA"/>
</dbReference>
<comment type="caution">
    <text evidence="1">The sequence shown here is derived from an EMBL/GenBank/DDBJ whole genome shotgun (WGS) entry which is preliminary data.</text>
</comment>
<dbReference type="AlphaFoldDB" id="A0A9W6R516"/>
<dbReference type="PANTHER" id="PTHR36836">
    <property type="entry name" value="COLANIC ACID BIOSYNTHESIS PROTEIN WCAK"/>
    <property type="match status" value="1"/>
</dbReference>
<sequence>MTGTSDLGLSELGVSRARRHRRARGRRVLLVGDVGTGDIGDDVLLAEALRALGGDAEPRVLSHNPMLVEAIHRVRAVPASAQALLTSLCWCDAVVVVGEPSAGRGWPVVVSACLTVGREATYLTFCGGAAMSRPVRRSRRSAGEHDTSAVYCDEVFARLPAEPAEYAQGALAAAGVPPQRPLLLLAPKAMPDECRTLDEIRILAGAARAWDRHGGTVAGIAMSAHADFGIDRTRRDEALLGEVSAQLGHDLPVVGPLLPPRLAKAVVGQAEAVAGARLPALALAAAQGVALLGFPWEEQTAEFLSRLGLPALPERPLPGDAAVWVDALRLAAAPWSRVRVV</sequence>
<dbReference type="RefSeq" id="WP_285488879.1">
    <property type="nucleotide sequence ID" value="NZ_BSTI01000015.1"/>
</dbReference>
<dbReference type="PANTHER" id="PTHR36836:SF1">
    <property type="entry name" value="COLANIC ACID BIOSYNTHESIS PROTEIN WCAK"/>
    <property type="match status" value="1"/>
</dbReference>
<evidence type="ECO:0000313" key="2">
    <source>
        <dbReference type="Proteomes" id="UP001165136"/>
    </source>
</evidence>